<evidence type="ECO:0000256" key="3">
    <source>
        <dbReference type="ARBA" id="ARBA00021242"/>
    </source>
</evidence>
<protein>
    <recommendedName>
        <fullName evidence="3">Molybdate-anion transporter</fullName>
    </recommendedName>
    <alternativeName>
        <fullName evidence="10">Major facilitator superfamily domain-containing protein 5</fullName>
    </alternativeName>
    <alternativeName>
        <fullName evidence="11">Molybdate transporter 2 homolog</fullName>
    </alternativeName>
</protein>
<dbReference type="PANTHER" id="PTHR23516">
    <property type="entry name" value="SAM (S-ADENOSYL METHIONINE) TRANSPORTER"/>
    <property type="match status" value="1"/>
</dbReference>
<keyword evidence="7 12" id="KW-1133">Transmembrane helix</keyword>
<feature type="non-terminal residue" evidence="13">
    <location>
        <position position="155"/>
    </location>
</feature>
<evidence type="ECO:0000256" key="1">
    <source>
        <dbReference type="ARBA" id="ARBA00003019"/>
    </source>
</evidence>
<keyword evidence="9 12" id="KW-0472">Membrane</keyword>
<dbReference type="InterPro" id="IPR036259">
    <property type="entry name" value="MFS_trans_sf"/>
</dbReference>
<keyword evidence="4" id="KW-0813">Transport</keyword>
<evidence type="ECO:0000256" key="10">
    <source>
        <dbReference type="ARBA" id="ARBA00030646"/>
    </source>
</evidence>
<feature type="transmembrane region" description="Helical" evidence="12">
    <location>
        <begin position="128"/>
        <end position="150"/>
    </location>
</feature>
<evidence type="ECO:0000256" key="8">
    <source>
        <dbReference type="ARBA" id="ARBA00023065"/>
    </source>
</evidence>
<evidence type="ECO:0000313" key="14">
    <source>
        <dbReference type="Proteomes" id="UP000269721"/>
    </source>
</evidence>
<feature type="transmembrane region" description="Helical" evidence="12">
    <location>
        <begin position="28"/>
        <end position="47"/>
    </location>
</feature>
<evidence type="ECO:0000256" key="5">
    <source>
        <dbReference type="ARBA" id="ARBA00022475"/>
    </source>
</evidence>
<evidence type="ECO:0000256" key="12">
    <source>
        <dbReference type="SAM" id="Phobius"/>
    </source>
</evidence>
<keyword evidence="5" id="KW-1003">Cell membrane</keyword>
<comment type="subcellular location">
    <subcellularLocation>
        <location evidence="2">Cell membrane</location>
        <topology evidence="2">Multi-pass membrane protein</topology>
    </subcellularLocation>
</comment>
<keyword evidence="6 12" id="KW-0812">Transmembrane</keyword>
<name>A0A4P9W137_9FUNG</name>
<evidence type="ECO:0000256" key="4">
    <source>
        <dbReference type="ARBA" id="ARBA00022448"/>
    </source>
</evidence>
<keyword evidence="8" id="KW-0406">Ion transport</keyword>
<dbReference type="GO" id="GO:0015098">
    <property type="term" value="F:molybdate ion transmembrane transporter activity"/>
    <property type="evidence" value="ECO:0007669"/>
    <property type="project" value="InterPro"/>
</dbReference>
<dbReference type="AlphaFoldDB" id="A0A4P9W137"/>
<proteinExistence type="predicted"/>
<evidence type="ECO:0000256" key="11">
    <source>
        <dbReference type="ARBA" id="ARBA00032555"/>
    </source>
</evidence>
<dbReference type="Gene3D" id="1.20.1250.20">
    <property type="entry name" value="MFS general substrate transporter like domains"/>
    <property type="match status" value="1"/>
</dbReference>
<dbReference type="Proteomes" id="UP000269721">
    <property type="component" value="Unassembled WGS sequence"/>
</dbReference>
<dbReference type="Pfam" id="PF05631">
    <property type="entry name" value="MFS_5"/>
    <property type="match status" value="1"/>
</dbReference>
<feature type="transmembrane region" description="Helical" evidence="12">
    <location>
        <begin position="59"/>
        <end position="79"/>
    </location>
</feature>
<dbReference type="OrthoDB" id="263957at2759"/>
<accession>A0A4P9W137</accession>
<dbReference type="SUPFAM" id="SSF103473">
    <property type="entry name" value="MFS general substrate transporter"/>
    <property type="match status" value="1"/>
</dbReference>
<feature type="non-terminal residue" evidence="13">
    <location>
        <position position="1"/>
    </location>
</feature>
<dbReference type="GO" id="GO:0006811">
    <property type="term" value="P:monoatomic ion transport"/>
    <property type="evidence" value="ECO:0007669"/>
    <property type="project" value="UniProtKB-KW"/>
</dbReference>
<organism evidence="13 14">
    <name type="scientific">Blyttiomyces helicus</name>
    <dbReference type="NCBI Taxonomy" id="388810"/>
    <lineage>
        <taxon>Eukaryota</taxon>
        <taxon>Fungi</taxon>
        <taxon>Fungi incertae sedis</taxon>
        <taxon>Chytridiomycota</taxon>
        <taxon>Chytridiomycota incertae sedis</taxon>
        <taxon>Chytridiomycetes</taxon>
        <taxon>Chytridiomycetes incertae sedis</taxon>
        <taxon>Blyttiomyces</taxon>
    </lineage>
</organism>
<evidence type="ECO:0000256" key="9">
    <source>
        <dbReference type="ARBA" id="ARBA00023136"/>
    </source>
</evidence>
<reference evidence="14" key="1">
    <citation type="journal article" date="2018" name="Nat. Microbiol.">
        <title>Leveraging single-cell genomics to expand the fungal tree of life.</title>
        <authorList>
            <person name="Ahrendt S.R."/>
            <person name="Quandt C.A."/>
            <person name="Ciobanu D."/>
            <person name="Clum A."/>
            <person name="Salamov A."/>
            <person name="Andreopoulos B."/>
            <person name="Cheng J.F."/>
            <person name="Woyke T."/>
            <person name="Pelin A."/>
            <person name="Henrissat B."/>
            <person name="Reynolds N.K."/>
            <person name="Benny G.L."/>
            <person name="Smith M.E."/>
            <person name="James T.Y."/>
            <person name="Grigoriev I.V."/>
        </authorList>
    </citation>
    <scope>NUCLEOTIDE SEQUENCE [LARGE SCALE GENOMIC DNA]</scope>
</reference>
<comment type="function">
    <text evidence="1">Mediates high-affinity intracellular uptake of the rare oligo-element molybdenum.</text>
</comment>
<evidence type="ECO:0000256" key="6">
    <source>
        <dbReference type="ARBA" id="ARBA00022692"/>
    </source>
</evidence>
<evidence type="ECO:0000256" key="2">
    <source>
        <dbReference type="ARBA" id="ARBA00004651"/>
    </source>
</evidence>
<feature type="transmembrane region" description="Helical" evidence="12">
    <location>
        <begin position="85"/>
        <end position="107"/>
    </location>
</feature>
<dbReference type="PANTHER" id="PTHR23516:SF1">
    <property type="entry name" value="MOLYBDATE-ANION TRANSPORTER"/>
    <property type="match status" value="1"/>
</dbReference>
<dbReference type="GO" id="GO:0005886">
    <property type="term" value="C:plasma membrane"/>
    <property type="evidence" value="ECO:0007669"/>
    <property type="project" value="UniProtKB-SubCell"/>
</dbReference>
<evidence type="ECO:0000256" key="7">
    <source>
        <dbReference type="ARBA" id="ARBA00022989"/>
    </source>
</evidence>
<keyword evidence="14" id="KW-1185">Reference proteome</keyword>
<evidence type="ECO:0000313" key="13">
    <source>
        <dbReference type="EMBL" id="RKO84280.1"/>
    </source>
</evidence>
<sequence length="155" mass="17181">FESAMYTFVFLWSPILEKAQATGGTLPYGYIFASFMVSIMIGSVIFKELNGRRRWSHEAIVQLAFGVAAVSLFVPVFTAVGDETFLFLTFNIFETCCGLYFPSMGTIRGRFVPEETRSTVMNVFRIPLNLIVVAALLKVASMSSALLFSICAMLV</sequence>
<dbReference type="EMBL" id="ML000290">
    <property type="protein sequence ID" value="RKO84280.1"/>
    <property type="molecule type" value="Genomic_DNA"/>
</dbReference>
<dbReference type="InterPro" id="IPR008509">
    <property type="entry name" value="MOT2/MFSD5"/>
</dbReference>
<gene>
    <name evidence="13" type="ORF">BDK51DRAFT_10829</name>
</gene>